<dbReference type="PROSITE" id="PS50968">
    <property type="entry name" value="BIOTINYL_LIPOYL"/>
    <property type="match status" value="1"/>
</dbReference>
<dbReference type="GO" id="GO:0019464">
    <property type="term" value="P:glycine decarboxylation via glycine cleavage system"/>
    <property type="evidence" value="ECO:0007669"/>
    <property type="project" value="UniProtKB-UniRule"/>
</dbReference>
<evidence type="ECO:0000259" key="5">
    <source>
        <dbReference type="PROSITE" id="PS50968"/>
    </source>
</evidence>
<reference evidence="7" key="1">
    <citation type="submission" date="2016-10" db="EMBL/GenBank/DDBJ databases">
        <authorList>
            <person name="Varghese N."/>
            <person name="Submissions S."/>
        </authorList>
    </citation>
    <scope>NUCLEOTIDE SEQUENCE [LARGE SCALE GENOMIC DNA]</scope>
    <source>
        <strain evidence="7">XJ109</strain>
    </source>
</reference>
<dbReference type="GO" id="GO:0005829">
    <property type="term" value="C:cytosol"/>
    <property type="evidence" value="ECO:0007669"/>
    <property type="project" value="TreeGrafter"/>
</dbReference>
<dbReference type="InterPro" id="IPR002930">
    <property type="entry name" value="GCV_H"/>
</dbReference>
<dbReference type="InterPro" id="IPR011053">
    <property type="entry name" value="Single_hybrid_motif"/>
</dbReference>
<dbReference type="GO" id="GO:0005960">
    <property type="term" value="C:glycine cleavage complex"/>
    <property type="evidence" value="ECO:0007669"/>
    <property type="project" value="InterPro"/>
</dbReference>
<dbReference type="CDD" id="cd06848">
    <property type="entry name" value="GCS_H"/>
    <property type="match status" value="1"/>
</dbReference>
<dbReference type="NCBIfam" id="NF002270">
    <property type="entry name" value="PRK01202.1"/>
    <property type="match status" value="1"/>
</dbReference>
<dbReference type="Proteomes" id="UP000199149">
    <property type="component" value="Unassembled WGS sequence"/>
</dbReference>
<keyword evidence="7" id="KW-1185">Reference proteome</keyword>
<dbReference type="InterPro" id="IPR000089">
    <property type="entry name" value="Biotin_lipoyl"/>
</dbReference>
<dbReference type="PROSITE" id="PS00189">
    <property type="entry name" value="LIPOYL"/>
    <property type="match status" value="1"/>
</dbReference>
<sequence length="126" mass="13592">MSIPNNLKYSKDHEWISLEGDVATIGITAFAQGELGDIVYVDVETEGETLGQEEVFGTVEAVKTVSDLFMPIGGEIVEFNTDLEGEPELINTDPYGKGWIIKVKVEDVAQVEALLDAAAYGELIGA</sequence>
<dbReference type="InterPro" id="IPR017453">
    <property type="entry name" value="GCV_H_sub"/>
</dbReference>
<evidence type="ECO:0000256" key="1">
    <source>
        <dbReference type="ARBA" id="ARBA00009249"/>
    </source>
</evidence>
<accession>A0A1I4UBE2</accession>
<evidence type="ECO:0000256" key="3">
    <source>
        <dbReference type="HAMAP-Rule" id="MF_00272"/>
    </source>
</evidence>
<dbReference type="SUPFAM" id="SSF51230">
    <property type="entry name" value="Single hybrid motif"/>
    <property type="match status" value="1"/>
</dbReference>
<dbReference type="PANTHER" id="PTHR11715:SF3">
    <property type="entry name" value="GLYCINE CLEAVAGE SYSTEM H PROTEIN-RELATED"/>
    <property type="match status" value="1"/>
</dbReference>
<dbReference type="PANTHER" id="PTHR11715">
    <property type="entry name" value="GLYCINE CLEAVAGE SYSTEM H PROTEIN"/>
    <property type="match status" value="1"/>
</dbReference>
<dbReference type="STRING" id="684065.SAMN05421738_103170"/>
<evidence type="ECO:0000313" key="6">
    <source>
        <dbReference type="EMBL" id="SFM86297.1"/>
    </source>
</evidence>
<comment type="cofactor">
    <cofactor evidence="3">
        <name>(R)-lipoate</name>
        <dbReference type="ChEBI" id="CHEBI:83088"/>
    </cofactor>
    <text evidence="3">Binds 1 lipoyl cofactor covalently.</text>
</comment>
<dbReference type="EMBL" id="FOUZ01000003">
    <property type="protein sequence ID" value="SFM86297.1"/>
    <property type="molecule type" value="Genomic_DNA"/>
</dbReference>
<comment type="function">
    <text evidence="3">The glycine cleavage system catalyzes the degradation of glycine. The H protein shuttles the methylamine group of glycine from the P protein to the T protein.</text>
</comment>
<comment type="similarity">
    <text evidence="1 3">Belongs to the GcvH family.</text>
</comment>
<dbReference type="InterPro" id="IPR003016">
    <property type="entry name" value="2-oxoA_DH_lipoyl-BS"/>
</dbReference>
<organism evidence="6 7">
    <name type="scientific">Algoriella xinjiangensis</name>
    <dbReference type="NCBI Taxonomy" id="684065"/>
    <lineage>
        <taxon>Bacteria</taxon>
        <taxon>Pseudomonadati</taxon>
        <taxon>Bacteroidota</taxon>
        <taxon>Flavobacteriia</taxon>
        <taxon>Flavobacteriales</taxon>
        <taxon>Weeksellaceae</taxon>
        <taxon>Algoriella</taxon>
    </lineage>
</organism>
<name>A0A1I4UBE2_9FLAO</name>
<evidence type="ECO:0000313" key="7">
    <source>
        <dbReference type="Proteomes" id="UP000199149"/>
    </source>
</evidence>
<keyword evidence="2 3" id="KW-0450">Lipoyl</keyword>
<feature type="modified residue" description="N6-lipoyllysine" evidence="3 4">
    <location>
        <position position="63"/>
    </location>
</feature>
<dbReference type="InterPro" id="IPR033753">
    <property type="entry name" value="GCV_H/Fam206"/>
</dbReference>
<gene>
    <name evidence="3" type="primary">gcvH</name>
    <name evidence="6" type="ORF">SAMN05421738_103170</name>
</gene>
<dbReference type="Pfam" id="PF01597">
    <property type="entry name" value="GCV_H"/>
    <property type="match status" value="1"/>
</dbReference>
<dbReference type="GO" id="GO:0009249">
    <property type="term" value="P:protein lipoylation"/>
    <property type="evidence" value="ECO:0007669"/>
    <property type="project" value="TreeGrafter"/>
</dbReference>
<dbReference type="RefSeq" id="WP_092906783.1">
    <property type="nucleotide sequence ID" value="NZ_FOUZ01000003.1"/>
</dbReference>
<dbReference type="HAMAP" id="MF_00272">
    <property type="entry name" value="GcvH"/>
    <property type="match status" value="1"/>
</dbReference>
<evidence type="ECO:0000256" key="4">
    <source>
        <dbReference type="PIRSR" id="PIRSR617453-50"/>
    </source>
</evidence>
<dbReference type="OrthoDB" id="9796712at2"/>
<proteinExistence type="inferred from homology"/>
<dbReference type="NCBIfam" id="TIGR00527">
    <property type="entry name" value="gcvH"/>
    <property type="match status" value="1"/>
</dbReference>
<dbReference type="Gene3D" id="2.40.50.100">
    <property type="match status" value="1"/>
</dbReference>
<feature type="domain" description="Lipoyl-binding" evidence="5">
    <location>
        <begin position="22"/>
        <end position="104"/>
    </location>
</feature>
<protein>
    <recommendedName>
        <fullName evidence="3">Glycine cleavage system H protein</fullName>
    </recommendedName>
</protein>
<dbReference type="AlphaFoldDB" id="A0A1I4UBE2"/>
<evidence type="ECO:0000256" key="2">
    <source>
        <dbReference type="ARBA" id="ARBA00022823"/>
    </source>
</evidence>
<comment type="subunit">
    <text evidence="3">The glycine cleavage system is composed of four proteins: P, T, L and H.</text>
</comment>